<evidence type="ECO:0000256" key="9">
    <source>
        <dbReference type="SAM" id="Phobius"/>
    </source>
</evidence>
<evidence type="ECO:0000256" key="4">
    <source>
        <dbReference type="ARBA" id="ARBA00022963"/>
    </source>
</evidence>
<keyword evidence="12" id="KW-1185">Reference proteome</keyword>
<keyword evidence="3" id="KW-0378">Hydrolase</keyword>
<feature type="compositionally biased region" description="Polar residues" evidence="8">
    <location>
        <begin position="552"/>
        <end position="607"/>
    </location>
</feature>
<keyword evidence="6" id="KW-0443">Lipid metabolism</keyword>
<dbReference type="InterPro" id="IPR029058">
    <property type="entry name" value="AB_hydrolase_fold"/>
</dbReference>
<evidence type="ECO:0000256" key="3">
    <source>
        <dbReference type="ARBA" id="ARBA00022801"/>
    </source>
</evidence>
<evidence type="ECO:0000259" key="10">
    <source>
        <dbReference type="Pfam" id="PF04083"/>
    </source>
</evidence>
<evidence type="ECO:0000256" key="2">
    <source>
        <dbReference type="ARBA" id="ARBA00022692"/>
    </source>
</evidence>
<evidence type="ECO:0000256" key="6">
    <source>
        <dbReference type="ARBA" id="ARBA00023098"/>
    </source>
</evidence>
<dbReference type="OrthoDB" id="9974421at2759"/>
<sequence>MYIPVLGRLTIADYVRIALAFTFLITEPFIRLFFFLFPVANVMNWLRKWFPQQPPDGSTPIDYLQTSEDFVRYWGFPFEPHYVTTKDGYIICLHRIPHGRDSLHSTNGSPRRLNRSHPPPSPSTPRPVVLLWHGFLMCSEVFVCTPDPTASLAFTLAEAGYDVWLGNTRGNKYSCKHKTLKPTQEAFWDFSLDSLAMYDMPDAVDYILRISGAPSLSYIGFSQGTAQGFSALSLNRKLCKQVNLFIALAPATKPHALASKTINALINSAPEVIYLLFGRKALISSTLFWQSVLSPHIFSFVIDQCMWLLFGWKSKHIPHKHIVYRHLYSYTSVKTVVHWFQVMRTRKFQMYDEEPTIVPGSTGGHLVPKFPTEGITTPVAIIYGGLDTIPDVEYILRETPTPVFCMQVDEYEHLHFLWGALLHRTVYPAVLGLLNSYAEIWSDPSSTSPTNSITTTTSEPTRSVPWIPKAEIEKAIKLGRGRSSSRGTVFEGRISIEELWTHDRLVELGKQGIAPPSYEEVAGMSNKPILANQPYRDESISLARGGSSSSSDTPRVSEPTSETAATSLKHNSSMDSESDTASIASHTPSSIHYGSSTPQPSVSTFHTMMNNPSIAAAVARLSSSSSSGFNRRPQRTHSIGGIPQSSRPGPLVKADPTWEEGDDDVVESLFENDDGEDAFHDVSD</sequence>
<evidence type="ECO:0000256" key="8">
    <source>
        <dbReference type="SAM" id="MobiDB-lite"/>
    </source>
</evidence>
<dbReference type="GO" id="GO:0016020">
    <property type="term" value="C:membrane"/>
    <property type="evidence" value="ECO:0007669"/>
    <property type="project" value="UniProtKB-SubCell"/>
</dbReference>
<dbReference type="GO" id="GO:0016042">
    <property type="term" value="P:lipid catabolic process"/>
    <property type="evidence" value="ECO:0007669"/>
    <property type="project" value="UniProtKB-KW"/>
</dbReference>
<dbReference type="Gene3D" id="3.40.50.1820">
    <property type="entry name" value="alpha/beta hydrolase"/>
    <property type="match status" value="1"/>
</dbReference>
<name>A0A507CD11_9FUNG</name>
<dbReference type="EMBL" id="QEAO01000002">
    <property type="protein sequence ID" value="TPX37502.1"/>
    <property type="molecule type" value="Genomic_DNA"/>
</dbReference>
<dbReference type="Proteomes" id="UP000319731">
    <property type="component" value="Unassembled WGS sequence"/>
</dbReference>
<feature type="region of interest" description="Disordered" evidence="8">
    <location>
        <begin position="540"/>
        <end position="607"/>
    </location>
</feature>
<dbReference type="RefSeq" id="XP_031027413.1">
    <property type="nucleotide sequence ID" value="XM_031166656.1"/>
</dbReference>
<evidence type="ECO:0000256" key="5">
    <source>
        <dbReference type="ARBA" id="ARBA00022989"/>
    </source>
</evidence>
<evidence type="ECO:0000313" key="12">
    <source>
        <dbReference type="Proteomes" id="UP000319731"/>
    </source>
</evidence>
<organism evidence="11 12">
    <name type="scientific">Synchytrium microbalum</name>
    <dbReference type="NCBI Taxonomy" id="1806994"/>
    <lineage>
        <taxon>Eukaryota</taxon>
        <taxon>Fungi</taxon>
        <taxon>Fungi incertae sedis</taxon>
        <taxon>Chytridiomycota</taxon>
        <taxon>Chytridiomycota incertae sedis</taxon>
        <taxon>Chytridiomycetes</taxon>
        <taxon>Synchytriales</taxon>
        <taxon>Synchytriaceae</taxon>
        <taxon>Synchytrium</taxon>
    </lineage>
</organism>
<dbReference type="SUPFAM" id="SSF53474">
    <property type="entry name" value="alpha/beta-Hydrolases"/>
    <property type="match status" value="1"/>
</dbReference>
<dbReference type="STRING" id="1806994.A0A507CD11"/>
<feature type="region of interest" description="Disordered" evidence="8">
    <location>
        <begin position="102"/>
        <end position="125"/>
    </location>
</feature>
<keyword evidence="2 9" id="KW-0812">Transmembrane</keyword>
<dbReference type="InterPro" id="IPR006693">
    <property type="entry name" value="AB_hydrolase_lipase"/>
</dbReference>
<dbReference type="Pfam" id="PF04083">
    <property type="entry name" value="Abhydro_lipase"/>
    <property type="match status" value="1"/>
</dbReference>
<evidence type="ECO:0000256" key="1">
    <source>
        <dbReference type="ARBA" id="ARBA00004167"/>
    </source>
</evidence>
<proteinExistence type="predicted"/>
<dbReference type="GeneID" id="42001953"/>
<feature type="domain" description="Partial AB-hydrolase lipase" evidence="10">
    <location>
        <begin position="69"/>
        <end position="144"/>
    </location>
</feature>
<feature type="region of interest" description="Disordered" evidence="8">
    <location>
        <begin position="624"/>
        <end position="662"/>
    </location>
</feature>
<evidence type="ECO:0000256" key="7">
    <source>
        <dbReference type="ARBA" id="ARBA00023136"/>
    </source>
</evidence>
<protein>
    <recommendedName>
        <fullName evidence="10">Partial AB-hydrolase lipase domain-containing protein</fullName>
    </recommendedName>
</protein>
<keyword evidence="7 9" id="KW-0472">Membrane</keyword>
<keyword evidence="5 9" id="KW-1133">Transmembrane helix</keyword>
<dbReference type="PANTHER" id="PTHR11005">
    <property type="entry name" value="LYSOSOMAL ACID LIPASE-RELATED"/>
    <property type="match status" value="1"/>
</dbReference>
<evidence type="ECO:0000313" key="11">
    <source>
        <dbReference type="EMBL" id="TPX37502.1"/>
    </source>
</evidence>
<dbReference type="AlphaFoldDB" id="A0A507CD11"/>
<keyword evidence="4" id="KW-0442">Lipid degradation</keyword>
<gene>
    <name evidence="11" type="ORF">SmJEL517_g00727</name>
</gene>
<comment type="caution">
    <text evidence="11">The sequence shown here is derived from an EMBL/GenBank/DDBJ whole genome shotgun (WGS) entry which is preliminary data.</text>
</comment>
<comment type="subcellular location">
    <subcellularLocation>
        <location evidence="1">Membrane</location>
        <topology evidence="1">Single-pass membrane protein</topology>
    </subcellularLocation>
</comment>
<dbReference type="FunFam" id="3.40.50.1820:FF:000095">
    <property type="entry name" value="Triglyceride lipase-cholesterol esterase"/>
    <property type="match status" value="1"/>
</dbReference>
<dbReference type="GO" id="GO:0016787">
    <property type="term" value="F:hydrolase activity"/>
    <property type="evidence" value="ECO:0007669"/>
    <property type="project" value="UniProtKB-KW"/>
</dbReference>
<feature type="transmembrane region" description="Helical" evidence="9">
    <location>
        <begin position="14"/>
        <end position="40"/>
    </location>
</feature>
<accession>A0A507CD11</accession>
<reference evidence="11 12" key="1">
    <citation type="journal article" date="2019" name="Sci. Rep.">
        <title>Comparative genomics of chytrid fungi reveal insights into the obligate biotrophic and pathogenic lifestyle of Synchytrium endobioticum.</title>
        <authorList>
            <person name="van de Vossenberg B.T.L.H."/>
            <person name="Warris S."/>
            <person name="Nguyen H.D.T."/>
            <person name="van Gent-Pelzer M.P.E."/>
            <person name="Joly D.L."/>
            <person name="van de Geest H.C."/>
            <person name="Bonants P.J.M."/>
            <person name="Smith D.S."/>
            <person name="Levesque C.A."/>
            <person name="van der Lee T.A.J."/>
        </authorList>
    </citation>
    <scope>NUCLEOTIDE SEQUENCE [LARGE SCALE GENOMIC DNA]</scope>
    <source>
        <strain evidence="11 12">JEL517</strain>
    </source>
</reference>